<feature type="transmembrane region" description="Helical" evidence="8">
    <location>
        <begin position="117"/>
        <end position="139"/>
    </location>
</feature>
<feature type="transmembrane region" description="Helical" evidence="8">
    <location>
        <begin position="263"/>
        <end position="282"/>
    </location>
</feature>
<feature type="transmembrane region" description="Helical" evidence="8">
    <location>
        <begin position="178"/>
        <end position="198"/>
    </location>
</feature>
<feature type="transmembrane region" description="Helical" evidence="8">
    <location>
        <begin position="145"/>
        <end position="166"/>
    </location>
</feature>
<feature type="domain" description="Amino acid permease/ SLC12A" evidence="9">
    <location>
        <begin position="35"/>
        <end position="494"/>
    </location>
</feature>
<dbReference type="InterPro" id="IPR004841">
    <property type="entry name" value="AA-permease/SLC12A_dom"/>
</dbReference>
<proteinExistence type="predicted"/>
<feature type="transmembrane region" description="Helical" evidence="8">
    <location>
        <begin position="435"/>
        <end position="458"/>
    </location>
</feature>
<dbReference type="EMBL" id="JAEEGB010000041">
    <property type="protein sequence ID" value="MBI6875296.1"/>
    <property type="molecule type" value="Genomic_DNA"/>
</dbReference>
<dbReference type="PANTHER" id="PTHR43341:SF1">
    <property type="entry name" value="GENERAL AMINO-ACID PERMEASE GAP1"/>
    <property type="match status" value="1"/>
</dbReference>
<gene>
    <name evidence="10" type="ORF">I6U51_21725</name>
</gene>
<name>A0A934M8Y2_9CLOT</name>
<dbReference type="PANTHER" id="PTHR43341">
    <property type="entry name" value="AMINO ACID PERMEASE"/>
    <property type="match status" value="1"/>
</dbReference>
<accession>A0A934M8Y2</accession>
<keyword evidence="6 8" id="KW-0472">Membrane</keyword>
<organism evidence="10 11">
    <name type="scientific">Clostridium aciditolerans</name>
    <dbReference type="NCBI Taxonomy" id="339861"/>
    <lineage>
        <taxon>Bacteria</taxon>
        <taxon>Bacillati</taxon>
        <taxon>Bacillota</taxon>
        <taxon>Clostridia</taxon>
        <taxon>Eubacteriales</taxon>
        <taxon>Clostridiaceae</taxon>
        <taxon>Clostridium</taxon>
    </lineage>
</organism>
<protein>
    <submittedName>
        <fullName evidence="10">Amino acid permease</fullName>
    </submittedName>
</protein>
<feature type="transmembrane region" description="Helical" evidence="8">
    <location>
        <begin position="389"/>
        <end position="415"/>
    </location>
</feature>
<evidence type="ECO:0000259" key="9">
    <source>
        <dbReference type="Pfam" id="PF00324"/>
    </source>
</evidence>
<dbReference type="Proteomes" id="UP000622687">
    <property type="component" value="Unassembled WGS sequence"/>
</dbReference>
<dbReference type="InterPro" id="IPR050524">
    <property type="entry name" value="APC_YAT"/>
</dbReference>
<feature type="transmembrane region" description="Helical" evidence="8">
    <location>
        <begin position="63"/>
        <end position="80"/>
    </location>
</feature>
<keyword evidence="5 8" id="KW-1133">Transmembrane helix</keyword>
<dbReference type="Gene3D" id="1.20.1740.10">
    <property type="entry name" value="Amino acid/polyamine transporter I"/>
    <property type="match status" value="1"/>
</dbReference>
<reference evidence="10" key="1">
    <citation type="submission" date="2020-12" db="EMBL/GenBank/DDBJ databases">
        <title>Clostridium thailandense sp. nov., a novel acetogenic bacterium isolated from peat land soil in Thailand.</title>
        <authorList>
            <person name="Chaikitkaew S."/>
            <person name="Birkeland N.K."/>
        </authorList>
    </citation>
    <scope>NUCLEOTIDE SEQUENCE</scope>
    <source>
        <strain evidence="10">DSM 17425</strain>
    </source>
</reference>
<dbReference type="GO" id="GO:0016020">
    <property type="term" value="C:membrane"/>
    <property type="evidence" value="ECO:0007669"/>
    <property type="project" value="UniProtKB-SubCell"/>
</dbReference>
<evidence type="ECO:0000256" key="2">
    <source>
        <dbReference type="ARBA" id="ARBA00022448"/>
    </source>
</evidence>
<dbReference type="GO" id="GO:0015171">
    <property type="term" value="F:amino acid transmembrane transporter activity"/>
    <property type="evidence" value="ECO:0007669"/>
    <property type="project" value="TreeGrafter"/>
</dbReference>
<evidence type="ECO:0000256" key="3">
    <source>
        <dbReference type="ARBA" id="ARBA00022692"/>
    </source>
</evidence>
<keyword evidence="2" id="KW-0813">Transport</keyword>
<feature type="compositionally biased region" description="Basic and acidic residues" evidence="7">
    <location>
        <begin position="10"/>
        <end position="23"/>
    </location>
</feature>
<feature type="transmembrane region" description="Helical" evidence="8">
    <location>
        <begin position="218"/>
        <end position="242"/>
    </location>
</feature>
<evidence type="ECO:0000256" key="5">
    <source>
        <dbReference type="ARBA" id="ARBA00022989"/>
    </source>
</evidence>
<keyword evidence="3 8" id="KW-0812">Transmembrane</keyword>
<dbReference type="PROSITE" id="PS00218">
    <property type="entry name" value="AMINO_ACID_PERMEASE_1"/>
    <property type="match status" value="1"/>
</dbReference>
<evidence type="ECO:0000256" key="4">
    <source>
        <dbReference type="ARBA" id="ARBA00022970"/>
    </source>
</evidence>
<dbReference type="InterPro" id="IPR004840">
    <property type="entry name" value="Amino_acid_permease_CS"/>
</dbReference>
<feature type="transmembrane region" description="Helical" evidence="8">
    <location>
        <begin position="36"/>
        <end position="57"/>
    </location>
</feature>
<evidence type="ECO:0000256" key="1">
    <source>
        <dbReference type="ARBA" id="ARBA00004141"/>
    </source>
</evidence>
<evidence type="ECO:0000256" key="7">
    <source>
        <dbReference type="SAM" id="MobiDB-lite"/>
    </source>
</evidence>
<dbReference type="FunFam" id="1.20.1740.10:FF:000001">
    <property type="entry name" value="Amino acid permease"/>
    <property type="match status" value="1"/>
</dbReference>
<dbReference type="Pfam" id="PF00324">
    <property type="entry name" value="AA_permease"/>
    <property type="match status" value="1"/>
</dbReference>
<feature type="region of interest" description="Disordered" evidence="7">
    <location>
        <begin position="1"/>
        <end position="23"/>
    </location>
</feature>
<comment type="caution">
    <text evidence="10">The sequence shown here is derived from an EMBL/GenBank/DDBJ whole genome shotgun (WGS) entry which is preliminary data.</text>
</comment>
<evidence type="ECO:0000256" key="6">
    <source>
        <dbReference type="ARBA" id="ARBA00023136"/>
    </source>
</evidence>
<sequence>MSNNEGPSNKLHDSLQIRNTEKRDGELRRSLQARHLNMIAIGGAIGTGLFLACGNAVSSAGPGGALLAFAVMGMLVYFMMQSLGEMATLIPSSGSFETYATKFIDPALGFALGWNYWVSWSTTVAAELAASALIMKFWFPNIPGLYWSILFLAILFTLNVLSARSFGEAEYWFAGIKVATVIIFLVVGVLMIFGILGGTAPGFSNWVVSDGKGNTGPFIGGAAAICIAFFTAGFSFQGTELVGIATGESENPEVNVPKAIKNVFWRILLFYIGAIIVIGFLIPWTEPNLLKSGAIQDVAISPFTLVFQKTGIAFAASLMNAVILTSVLSAGNSGLYASTRILYSMAKNGKAPKMFTKVSAKGVPVYALMFTTLVGTLCFLSSFVGDGTIYTFLVSVTGVAGFITWIGISACHYRFRKAYIAQGGKVEDLKFKAKWYPFGPIVAGVLTVLVICGMNLSAFTGDKIDWVSVIFNYVGVPIFLLAWLGYKIVKKTKVVPLMEVDFSMDETNKESK</sequence>
<evidence type="ECO:0000256" key="8">
    <source>
        <dbReference type="SAM" id="Phobius"/>
    </source>
</evidence>
<feature type="transmembrane region" description="Helical" evidence="8">
    <location>
        <begin position="312"/>
        <end position="337"/>
    </location>
</feature>
<dbReference type="PIRSF" id="PIRSF006060">
    <property type="entry name" value="AA_transporter"/>
    <property type="match status" value="1"/>
</dbReference>
<comment type="subcellular location">
    <subcellularLocation>
        <location evidence="1">Membrane</location>
        <topology evidence="1">Multi-pass membrane protein</topology>
    </subcellularLocation>
</comment>
<evidence type="ECO:0000313" key="10">
    <source>
        <dbReference type="EMBL" id="MBI6875296.1"/>
    </source>
</evidence>
<keyword evidence="11" id="KW-1185">Reference proteome</keyword>
<feature type="transmembrane region" description="Helical" evidence="8">
    <location>
        <begin position="470"/>
        <end position="489"/>
    </location>
</feature>
<keyword evidence="4" id="KW-0029">Amino-acid transport</keyword>
<dbReference type="RefSeq" id="WP_211144653.1">
    <property type="nucleotide sequence ID" value="NZ_JAEEGB010000041.1"/>
</dbReference>
<dbReference type="AlphaFoldDB" id="A0A934M8Y2"/>
<evidence type="ECO:0000313" key="11">
    <source>
        <dbReference type="Proteomes" id="UP000622687"/>
    </source>
</evidence>
<feature type="transmembrane region" description="Helical" evidence="8">
    <location>
        <begin position="363"/>
        <end position="383"/>
    </location>
</feature>